<dbReference type="GO" id="GO:0004252">
    <property type="term" value="F:serine-type endopeptidase activity"/>
    <property type="evidence" value="ECO:0007669"/>
    <property type="project" value="InterPro"/>
</dbReference>
<dbReference type="SUPFAM" id="SSF52743">
    <property type="entry name" value="Subtilisin-like"/>
    <property type="match status" value="1"/>
</dbReference>
<dbReference type="GO" id="GO:0006508">
    <property type="term" value="P:proteolysis"/>
    <property type="evidence" value="ECO:0007669"/>
    <property type="project" value="InterPro"/>
</dbReference>
<dbReference type="InterPro" id="IPR036852">
    <property type="entry name" value="Peptidase_S8/S53_dom_sf"/>
</dbReference>
<evidence type="ECO:0000259" key="1">
    <source>
        <dbReference type="Pfam" id="PF00082"/>
    </source>
</evidence>
<proteinExistence type="predicted"/>
<dbReference type="AlphaFoldDB" id="A0A3T0JST0"/>
<dbReference type="Pfam" id="PF00082">
    <property type="entry name" value="Peptidase_S8"/>
    <property type="match status" value="1"/>
</dbReference>
<protein>
    <recommendedName>
        <fullName evidence="1">Peptidase S8/S53 domain-containing protein</fullName>
    </recommendedName>
</protein>
<dbReference type="InterPro" id="IPR000209">
    <property type="entry name" value="Peptidase_S8/S53_dom"/>
</dbReference>
<dbReference type="Proteomes" id="UP000282760">
    <property type="component" value="Chromosome"/>
</dbReference>
<organism evidence="2 3">
    <name type="scientific">Pseudomonas syringae</name>
    <dbReference type="NCBI Taxonomy" id="317"/>
    <lineage>
        <taxon>Bacteria</taxon>
        <taxon>Pseudomonadati</taxon>
        <taxon>Pseudomonadota</taxon>
        <taxon>Gammaproteobacteria</taxon>
        <taxon>Pseudomonadales</taxon>
        <taxon>Pseudomonadaceae</taxon>
        <taxon>Pseudomonas</taxon>
    </lineage>
</organism>
<dbReference type="Gene3D" id="3.40.50.200">
    <property type="entry name" value="Peptidase S8/S53 domain"/>
    <property type="match status" value="1"/>
</dbReference>
<reference evidence="2 3" key="1">
    <citation type="submission" date="2017-11" db="EMBL/GenBank/DDBJ databases">
        <title>Effect of PGPRs.</title>
        <authorList>
            <person name="Oliva R."/>
            <person name="Nong J."/>
            <person name="Roman V."/>
        </authorList>
    </citation>
    <scope>NUCLEOTIDE SEQUENCE [LARGE SCALE GENOMIC DNA]</scope>
    <source>
        <strain evidence="2">Inb918</strain>
    </source>
</reference>
<sequence>MMATRNGNSLLNPVLSFMRTPSPSAVTGGGKSAKGIVNSRLAQQREILSSSLESIIKSKDLIKSHANKTHLIARMFDDSHAPSWTPKDIFSSESGCRIVAPAFDGYLIETSIDSFENISKRLKTGNTIVDKVDISRIQSIKLFDAAESLRSKTIESLWKAQSETPNEFIFWLLPFSDSAARQSVAHTILNFYIEKKLTLGDESFSNPFNRERPSRTTSSGHIINATLLKALEKYVKTGTASFSAEVDNLDDLKIIAASGSTYRIEPVSRIVSNSPPPGDGKEPAIPMTGIAELPIVVIVDGGNSAKSYKPLEVWSAPPLVDDFSANKIHGNQITSLVCQGHAWNNNLVLPELACRFVTAQAITKSGTKKQPTQDQFIDYLREVATETEKISKVWNLSFNEIAPSSNPDEISFLGHEINKISRDFGILPIISIGNRSSTATSLLCPPADCEAAITVSGRVASPTGEPSSSCPISLRGPAPGGMKKPDLSWFSHLRMIGGVTNTGTSYSAALMSSLASHTFLNLKNPTPDLVRALLINGAEKTSHCNDLGWGTPWSPETLPWLCKNGAVTLAWVSKLKPGVAYYWNEIPVPNEMIVDGKLKGKASLTAIIKPIVSELGGTNYFSTRLQVALQATSLSGSTINLLGSMKESKDKETDARAELAKWSPIRRHSSPFAGKSMDMNSMRLHARIYTRDLYQFHLNSHHELPEQEVAFVLSFEGAEENSGIYNTMTSKLGASVESAVIEQNIEISTNTTS</sequence>
<accession>A0A3T0JST0</accession>
<feature type="domain" description="Peptidase S8/S53" evidence="1">
    <location>
        <begin position="314"/>
        <end position="550"/>
    </location>
</feature>
<name>A0A3T0JST0_PSESX</name>
<gene>
    <name evidence="2" type="ORF">CT157_10895</name>
</gene>
<evidence type="ECO:0000313" key="2">
    <source>
        <dbReference type="EMBL" id="AZV26496.1"/>
    </source>
</evidence>
<dbReference type="EMBL" id="CP024646">
    <property type="protein sequence ID" value="AZV26496.1"/>
    <property type="molecule type" value="Genomic_DNA"/>
</dbReference>
<evidence type="ECO:0000313" key="3">
    <source>
        <dbReference type="Proteomes" id="UP000282760"/>
    </source>
</evidence>